<reference evidence="3" key="1">
    <citation type="submission" date="2025-08" db="UniProtKB">
        <authorList>
            <consortium name="RefSeq"/>
        </authorList>
    </citation>
    <scope>IDENTIFICATION</scope>
</reference>
<dbReference type="GeneID" id="103599696"/>
<dbReference type="Proteomes" id="UP000694923">
    <property type="component" value="Unplaced"/>
</dbReference>
<dbReference type="RefSeq" id="XP_008582063.1">
    <property type="nucleotide sequence ID" value="XM_008583841.1"/>
</dbReference>
<dbReference type="PROSITE" id="PS00406">
    <property type="entry name" value="ACTINS_1"/>
    <property type="match status" value="1"/>
</dbReference>
<dbReference type="PRINTS" id="PR00190">
    <property type="entry name" value="ACTIN"/>
</dbReference>
<accession>A0ABM0RN72</accession>
<dbReference type="InterPro" id="IPR004000">
    <property type="entry name" value="Actin"/>
</dbReference>
<name>A0ABM0RN72_GALVR</name>
<organism evidence="2 3">
    <name type="scientific">Galeopterus variegatus</name>
    <name type="common">Malayan flying lemur</name>
    <name type="synonym">Cynocephalus variegatus</name>
    <dbReference type="NCBI Taxonomy" id="482537"/>
    <lineage>
        <taxon>Eukaryota</taxon>
        <taxon>Metazoa</taxon>
        <taxon>Chordata</taxon>
        <taxon>Craniata</taxon>
        <taxon>Vertebrata</taxon>
        <taxon>Euteleostomi</taxon>
        <taxon>Mammalia</taxon>
        <taxon>Eutheria</taxon>
        <taxon>Euarchontoglires</taxon>
        <taxon>Dermoptera</taxon>
        <taxon>Cynocephalidae</taxon>
        <taxon>Galeopterus</taxon>
    </lineage>
</organism>
<evidence type="ECO:0000313" key="2">
    <source>
        <dbReference type="Proteomes" id="UP000694923"/>
    </source>
</evidence>
<evidence type="ECO:0000313" key="3">
    <source>
        <dbReference type="RefSeq" id="XP_008582063.1"/>
    </source>
</evidence>
<keyword evidence="2" id="KW-1185">Reference proteome</keyword>
<dbReference type="Gene3D" id="3.90.640.10">
    <property type="entry name" value="Actin, Chain A, domain 4"/>
    <property type="match status" value="1"/>
</dbReference>
<dbReference type="Pfam" id="PF00022">
    <property type="entry name" value="Actin"/>
    <property type="match status" value="1"/>
</dbReference>
<gene>
    <name evidence="3" type="primary">LOC103599696</name>
</gene>
<dbReference type="InterPro" id="IPR004001">
    <property type="entry name" value="Actin_CS"/>
</dbReference>
<dbReference type="Gene3D" id="3.30.420.40">
    <property type="match status" value="2"/>
</dbReference>
<dbReference type="InterPro" id="IPR043129">
    <property type="entry name" value="ATPase_NBD"/>
</dbReference>
<protein>
    <submittedName>
        <fullName evidence="3">Actin-82-like</fullName>
    </submittedName>
</protein>
<evidence type="ECO:0000256" key="1">
    <source>
        <dbReference type="RuleBase" id="RU000487"/>
    </source>
</evidence>
<dbReference type="SUPFAM" id="SSF53067">
    <property type="entry name" value="Actin-like ATPase domain"/>
    <property type="match status" value="2"/>
</dbReference>
<dbReference type="PANTHER" id="PTHR11937">
    <property type="entry name" value="ACTIN"/>
    <property type="match status" value="1"/>
</dbReference>
<sequence length="426" mass="46154">MAESSVGQAAGLDGHGPRSFAPFSCQAPSQPQAATCSILATAHSTQEVAATPGLALRSGEEPPTLPCACELQELGACLSRVPHSMMDGVPLICDYGSGFSKVGFAGMEAPRGVFPTVLGKLRHDNVLVGMEEEDWFIGDEAQSRRGKLILQHPVSRAAITSWDSMEKIWHHSFYQVLRVAPEQHPVMVTEPPLNTTSSKEKATQILFETFSVPALYLANQGVLSLYASGQTSGMTIESGDGMTYFVPIIDGCPLHQSTFQLDIAGQDLSLYLLQLLTDSGHFLVSTADQEYIRDMKEKCCYVALDFDKEKMKTNSPYSQQKYQLPDGQEIHLGQESFFCPEALFQTNLIGRNTLGVHMTTFQSISSCNPALWNVLFGHILLSGGTGSCSGLRSRMQREISGLVSPTINVKRALTLAAMPLAPCGAL</sequence>
<dbReference type="SMART" id="SM00268">
    <property type="entry name" value="ACTIN"/>
    <property type="match status" value="1"/>
</dbReference>
<comment type="similarity">
    <text evidence="1">Belongs to the actin family.</text>
</comment>
<proteinExistence type="inferred from homology"/>